<keyword evidence="3" id="KW-0238">DNA-binding</keyword>
<feature type="region of interest" description="Disordered" evidence="1">
    <location>
        <begin position="1"/>
        <end position="57"/>
    </location>
</feature>
<dbReference type="Proteomes" id="UP000240739">
    <property type="component" value="Unassembled WGS sequence"/>
</dbReference>
<dbReference type="InterPro" id="IPR008407">
    <property type="entry name" value="Brnchd-chn_aa_trnsp_AzlD"/>
</dbReference>
<feature type="compositionally biased region" description="Low complexity" evidence="1">
    <location>
        <begin position="40"/>
        <end position="49"/>
    </location>
</feature>
<feature type="transmembrane region" description="Helical" evidence="2">
    <location>
        <begin position="140"/>
        <end position="159"/>
    </location>
</feature>
<sequence length="160" mass="16331">MAAAARPCHADGRGRRRGGRGRARARRAGGAADPRRGARRAAGAAGAARGRADRRPRGRPVSWTALLLLAAAAWAMKAAGPLVLGGRTLRPDVEAALGLVPVALLGALILVQTVDGGERLVLDARVPALGVAALLVWRRAPFLVVVLVAAATAATLRAIA</sequence>
<feature type="compositionally biased region" description="Basic residues" evidence="1">
    <location>
        <begin position="14"/>
        <end position="27"/>
    </location>
</feature>
<keyword evidence="2" id="KW-1133">Transmembrane helix</keyword>
<gene>
    <name evidence="3" type="ORF">C7Y72_04875</name>
</gene>
<evidence type="ECO:0000313" key="4">
    <source>
        <dbReference type="Proteomes" id="UP000240739"/>
    </source>
</evidence>
<dbReference type="Pfam" id="PF05437">
    <property type="entry name" value="AzlD"/>
    <property type="match status" value="1"/>
</dbReference>
<feature type="transmembrane region" description="Helical" evidence="2">
    <location>
        <begin position="63"/>
        <end position="84"/>
    </location>
</feature>
<accession>A0A2T4UIG8</accession>
<keyword evidence="2" id="KW-0812">Transmembrane</keyword>
<keyword evidence="2" id="KW-0472">Membrane</keyword>
<evidence type="ECO:0000313" key="3">
    <source>
        <dbReference type="EMBL" id="PTL59028.1"/>
    </source>
</evidence>
<dbReference type="AlphaFoldDB" id="A0A2T4UIG8"/>
<evidence type="ECO:0000256" key="2">
    <source>
        <dbReference type="SAM" id="Phobius"/>
    </source>
</evidence>
<evidence type="ECO:0000256" key="1">
    <source>
        <dbReference type="SAM" id="MobiDB-lite"/>
    </source>
</evidence>
<keyword evidence="4" id="KW-1185">Reference proteome</keyword>
<dbReference type="GO" id="GO:0003677">
    <property type="term" value="F:DNA binding"/>
    <property type="evidence" value="ECO:0007669"/>
    <property type="project" value="UniProtKB-KW"/>
</dbReference>
<dbReference type="EMBL" id="PYYB01000001">
    <property type="protein sequence ID" value="PTL59028.1"/>
    <property type="molecule type" value="Genomic_DNA"/>
</dbReference>
<organism evidence="3 4">
    <name type="scientific">Paraconexibacter algicola</name>
    <dbReference type="NCBI Taxonomy" id="2133960"/>
    <lineage>
        <taxon>Bacteria</taxon>
        <taxon>Bacillati</taxon>
        <taxon>Actinomycetota</taxon>
        <taxon>Thermoleophilia</taxon>
        <taxon>Solirubrobacterales</taxon>
        <taxon>Paraconexibacteraceae</taxon>
        <taxon>Paraconexibacter</taxon>
    </lineage>
</organism>
<reference evidence="3 4" key="1">
    <citation type="submission" date="2018-03" db="EMBL/GenBank/DDBJ databases">
        <title>Aquarubrobacter algicola gen. nov., sp. nov., a novel actinobacterium isolated from shallow eutrophic lake during the end of cyanobacterial harmful algal blooms.</title>
        <authorList>
            <person name="Chun S.J."/>
        </authorList>
    </citation>
    <scope>NUCLEOTIDE SEQUENCE [LARGE SCALE GENOMIC DNA]</scope>
    <source>
        <strain evidence="3 4">Seoho-28</strain>
    </source>
</reference>
<feature type="transmembrane region" description="Helical" evidence="2">
    <location>
        <begin position="96"/>
        <end position="114"/>
    </location>
</feature>
<protein>
    <submittedName>
        <fullName evidence="3">DNA-binding protein</fullName>
    </submittedName>
</protein>
<name>A0A2T4UIG8_9ACTN</name>
<proteinExistence type="predicted"/>
<comment type="caution">
    <text evidence="3">The sequence shown here is derived from an EMBL/GenBank/DDBJ whole genome shotgun (WGS) entry which is preliminary data.</text>
</comment>